<protein>
    <submittedName>
        <fullName evidence="2">Uncharacterized protein</fullName>
    </submittedName>
</protein>
<organism evidence="2 5">
    <name type="scientific">Mycobacteroides abscessus subsp. abscessus</name>
    <dbReference type="NCBI Taxonomy" id="1185650"/>
    <lineage>
        <taxon>Bacteria</taxon>
        <taxon>Bacillati</taxon>
        <taxon>Actinomycetota</taxon>
        <taxon>Actinomycetes</taxon>
        <taxon>Mycobacteriales</taxon>
        <taxon>Mycobacteriaceae</taxon>
        <taxon>Mycobacteroides</taxon>
        <taxon>Mycobacteroides abscessus</taxon>
    </lineage>
</organism>
<comment type="caution">
    <text evidence="2">The sequence shown here is derived from an EMBL/GenBank/DDBJ whole genome shotgun (WGS) entry which is preliminary data.</text>
</comment>
<feature type="transmembrane region" description="Helical" evidence="1">
    <location>
        <begin position="51"/>
        <end position="75"/>
    </location>
</feature>
<proteinExistence type="predicted"/>
<dbReference type="Proteomes" id="UP000184831">
    <property type="component" value="Unassembled WGS sequence"/>
</dbReference>
<sequence>MSPTELRPWPADPVSAWAQAVAAPAAKSRYGERPSIRPLEEIAADVRGQRVFVPAVALVFTVVGAILVGGLLVGVFPLSGRSTSAGVQWFAGVVLLIVGPALWLGHRQWRKYEERQGFPPARGVLCEIYPTSFHIGDGDGWCLTSVAIDARTPDEQVSRIATAFRIWLARLEADKEADSAAKNAWNSGFRRRIINAFASDEIFGPEASGGYLVRGTAKRSRWALLLDWREPEAPAYPMRNALVIPVDQAQG</sequence>
<feature type="transmembrane region" description="Helical" evidence="1">
    <location>
        <begin position="87"/>
        <end position="105"/>
    </location>
</feature>
<dbReference type="EMBL" id="FSQE01000017">
    <property type="protein sequence ID" value="SIN50684.1"/>
    <property type="molecule type" value="Genomic_DNA"/>
</dbReference>
<dbReference type="AlphaFoldDB" id="A0A1N5PM25"/>
<dbReference type="RefSeq" id="WP_005089683.1">
    <property type="nucleotide sequence ID" value="NZ_AP028613.1"/>
</dbReference>
<reference evidence="4 5" key="1">
    <citation type="submission" date="2016-11" db="EMBL/GenBank/DDBJ databases">
        <authorList>
            <consortium name="Pathogen Informatics"/>
        </authorList>
    </citation>
    <scope>NUCLEOTIDE SEQUENCE [LARGE SCALE GENOMIC DNA]</scope>
    <source>
        <strain evidence="2 5">104</strain>
        <strain evidence="3 4">696</strain>
    </source>
</reference>
<keyword evidence="1" id="KW-1133">Transmembrane helix</keyword>
<name>A0A1N5PM25_9MYCO</name>
<keyword evidence="1" id="KW-0472">Membrane</keyword>
<evidence type="ECO:0000313" key="4">
    <source>
        <dbReference type="Proteomes" id="UP000184831"/>
    </source>
</evidence>
<evidence type="ECO:0000256" key="1">
    <source>
        <dbReference type="SAM" id="Phobius"/>
    </source>
</evidence>
<evidence type="ECO:0000313" key="3">
    <source>
        <dbReference type="EMBL" id="SIN50684.1"/>
    </source>
</evidence>
<dbReference type="GeneID" id="93377745"/>
<evidence type="ECO:0000313" key="2">
    <source>
        <dbReference type="EMBL" id="SIA54453.1"/>
    </source>
</evidence>
<dbReference type="Proteomes" id="UP000185210">
    <property type="component" value="Unassembled WGS sequence"/>
</dbReference>
<evidence type="ECO:0000313" key="5">
    <source>
        <dbReference type="Proteomes" id="UP000185210"/>
    </source>
</evidence>
<dbReference type="EMBL" id="FSHM01000002">
    <property type="protein sequence ID" value="SIA54453.1"/>
    <property type="molecule type" value="Genomic_DNA"/>
</dbReference>
<accession>A0A1N5PM25</accession>
<gene>
    <name evidence="2" type="ORF">SAMEA2070301_01393</name>
    <name evidence="3" type="ORF">SAMEA2152244_04934</name>
</gene>
<keyword evidence="1" id="KW-0812">Transmembrane</keyword>